<organism evidence="3">
    <name type="scientific">Pluralibacter gergoviae</name>
    <name type="common">Enterobacter gergoviae</name>
    <dbReference type="NCBI Taxonomy" id="61647"/>
    <lineage>
        <taxon>Bacteria</taxon>
        <taxon>Pseudomonadati</taxon>
        <taxon>Pseudomonadota</taxon>
        <taxon>Gammaproteobacteria</taxon>
        <taxon>Enterobacterales</taxon>
        <taxon>Enterobacteriaceae</taxon>
        <taxon>Pluralibacter</taxon>
    </lineage>
</organism>
<comment type="subcellular location">
    <subcellularLocation>
        <location evidence="1">Membrane</location>
        <topology evidence="1">Single-pass membrane protein</topology>
    </subcellularLocation>
</comment>
<dbReference type="AlphaFoldDB" id="A0AAI9DL84"/>
<dbReference type="InterPro" id="IPR012902">
    <property type="entry name" value="N_methyl_site"/>
</dbReference>
<proteinExistence type="predicted"/>
<dbReference type="KEGG" id="pge:LG71_09195"/>
<sequence length="106" mass="11836">MRDPVARTRGFSLPEVLIGMVLLVLVISTTSALQSRLGNSLQQLTQYRQLWRTAWDAAGPLPPALPAGWKMQRVQTMRQRCVSITVTIVAPSGREGRMSRLHCPPR</sequence>
<dbReference type="Pfam" id="PF12528">
    <property type="entry name" value="T2SSppdC"/>
    <property type="match status" value="1"/>
</dbReference>
<dbReference type="NCBIfam" id="NF007660">
    <property type="entry name" value="PRK10332.1"/>
    <property type="match status" value="1"/>
</dbReference>
<gene>
    <name evidence="3" type="ORF">QEG54_002463</name>
</gene>
<dbReference type="InterPro" id="IPR022204">
    <property type="entry name" value="PpdC-like_C"/>
</dbReference>
<feature type="domain" description="Prepilin peptidase dependent protein C-like C-terminal" evidence="2">
    <location>
        <begin position="35"/>
        <end position="104"/>
    </location>
</feature>
<dbReference type="GO" id="GO:0016020">
    <property type="term" value="C:membrane"/>
    <property type="evidence" value="ECO:0007669"/>
    <property type="project" value="UniProtKB-SubCell"/>
</dbReference>
<dbReference type="PROSITE" id="PS00409">
    <property type="entry name" value="PROKAR_NTER_METHYL"/>
    <property type="match status" value="1"/>
</dbReference>
<accession>A0AAI9DL84</accession>
<evidence type="ECO:0000256" key="1">
    <source>
        <dbReference type="ARBA" id="ARBA00004167"/>
    </source>
</evidence>
<protein>
    <submittedName>
        <fullName evidence="3">Prepilin-type N-terminal cleavage/methylation domain-containing protein</fullName>
    </submittedName>
</protein>
<reference evidence="3" key="1">
    <citation type="submission" date="2024-02" db="EMBL/GenBank/DDBJ databases">
        <authorList>
            <consortium name="Clinical and Environmental Microbiology Branch: Whole genome sequencing antimicrobial resistance pathogens in the healthcare setting"/>
        </authorList>
    </citation>
    <scope>NUCLEOTIDE SEQUENCE</scope>
    <source>
        <strain evidence="3">2021DK-00143</strain>
    </source>
</reference>
<dbReference type="RefSeq" id="WP_043082200.1">
    <property type="nucleotide sequence ID" value="NZ_CP009450.1"/>
</dbReference>
<dbReference type="NCBIfam" id="TIGR02532">
    <property type="entry name" value="IV_pilin_GFxxxE"/>
    <property type="match status" value="1"/>
</dbReference>
<name>A0AAI9DL84_PLUGE</name>
<dbReference type="EMBL" id="ABLOKC030000011">
    <property type="protein sequence ID" value="EML1471728.1"/>
    <property type="molecule type" value="Genomic_DNA"/>
</dbReference>
<evidence type="ECO:0000259" key="2">
    <source>
        <dbReference type="Pfam" id="PF12528"/>
    </source>
</evidence>
<comment type="caution">
    <text evidence="3">The sequence shown here is derived from an EMBL/GenBank/DDBJ whole genome shotgun (WGS) entry which is preliminary data.</text>
</comment>
<evidence type="ECO:0000313" key="3">
    <source>
        <dbReference type="EMBL" id="EML1471728.1"/>
    </source>
</evidence>